<feature type="transmembrane region" description="Helical" evidence="7">
    <location>
        <begin position="184"/>
        <end position="201"/>
    </location>
</feature>
<comment type="similarity">
    <text evidence="7">Belongs to the binding-protein-dependent transport system permease family.</text>
</comment>
<dbReference type="InterPro" id="IPR050901">
    <property type="entry name" value="BP-dep_ABC_trans_perm"/>
</dbReference>
<comment type="subcellular location">
    <subcellularLocation>
        <location evidence="1 7">Cell membrane</location>
        <topology evidence="1 7">Multi-pass membrane protein</topology>
    </subcellularLocation>
</comment>
<dbReference type="CDD" id="cd06261">
    <property type="entry name" value="TM_PBP2"/>
    <property type="match status" value="1"/>
</dbReference>
<dbReference type="InterPro" id="IPR035906">
    <property type="entry name" value="MetI-like_sf"/>
</dbReference>
<keyword evidence="5 7" id="KW-1133">Transmembrane helix</keyword>
<feature type="domain" description="ABC transmembrane type-1" evidence="8">
    <location>
        <begin position="64"/>
        <end position="254"/>
    </location>
</feature>
<feature type="transmembrane region" description="Helical" evidence="7">
    <location>
        <begin position="63"/>
        <end position="87"/>
    </location>
</feature>
<reference evidence="9 10" key="1">
    <citation type="submission" date="2021-01" db="EMBL/GenBank/DDBJ databases">
        <title>Actinoplanes sp. nov. LDG1-06 isolated from lichen.</title>
        <authorList>
            <person name="Saeng-In P."/>
            <person name="Phongsopitanun W."/>
            <person name="Kanchanasin P."/>
            <person name="Yuki M."/>
            <person name="Kudo T."/>
            <person name="Ohkuma M."/>
            <person name="Tanasupawat S."/>
        </authorList>
    </citation>
    <scope>NUCLEOTIDE SEQUENCE [LARGE SCALE GENOMIC DNA]</scope>
    <source>
        <strain evidence="9 10">LDG1-06</strain>
    </source>
</reference>
<dbReference type="SUPFAM" id="SSF161098">
    <property type="entry name" value="MetI-like"/>
    <property type="match status" value="1"/>
</dbReference>
<protein>
    <submittedName>
        <fullName evidence="9">Carbohydrate ABC transporter permease</fullName>
    </submittedName>
</protein>
<dbReference type="Proteomes" id="UP000632138">
    <property type="component" value="Unassembled WGS sequence"/>
</dbReference>
<organism evidence="9 10">
    <name type="scientific">Paractinoplanes ovalisporus</name>
    <dbReference type="NCBI Taxonomy" id="2810368"/>
    <lineage>
        <taxon>Bacteria</taxon>
        <taxon>Bacillati</taxon>
        <taxon>Actinomycetota</taxon>
        <taxon>Actinomycetes</taxon>
        <taxon>Micromonosporales</taxon>
        <taxon>Micromonosporaceae</taxon>
        <taxon>Paractinoplanes</taxon>
    </lineage>
</organism>
<keyword evidence="4 7" id="KW-0812">Transmembrane</keyword>
<dbReference type="PROSITE" id="PS50928">
    <property type="entry name" value="ABC_TM1"/>
    <property type="match status" value="1"/>
</dbReference>
<evidence type="ECO:0000256" key="7">
    <source>
        <dbReference type="RuleBase" id="RU363032"/>
    </source>
</evidence>
<feature type="transmembrane region" description="Helical" evidence="7">
    <location>
        <begin position="7"/>
        <end position="26"/>
    </location>
</feature>
<evidence type="ECO:0000256" key="1">
    <source>
        <dbReference type="ARBA" id="ARBA00004651"/>
    </source>
</evidence>
<sequence>MAKVWRVIALALIVFFAVGPLLWMVLSSLRPADQLFVSDPSLIPSGFTGEWYREVFASDALQWFANSLIVAVFATLISLVVGTTAGYAVTRFTFPGRRLLLIGLSVGYLFPAILLLVPLYLVLSSLGLVGGLTGIVIAHVTITLPLATWLMKSFVEAVPRELEEAAWVDGLGYFRGFLRVTLPLLRTGLATTAMFSFILSWDEYLFASVIAQGDNVTAPVAMAGFVTSFDIRWGAIMALSTLVTIPVVVLFFVLQRYYEKGLTAGGVKG</sequence>
<dbReference type="PANTHER" id="PTHR32243">
    <property type="entry name" value="MALTOSE TRANSPORT SYSTEM PERMEASE-RELATED"/>
    <property type="match status" value="1"/>
</dbReference>
<evidence type="ECO:0000259" key="8">
    <source>
        <dbReference type="PROSITE" id="PS50928"/>
    </source>
</evidence>
<dbReference type="InterPro" id="IPR000515">
    <property type="entry name" value="MetI-like"/>
</dbReference>
<proteinExistence type="inferred from homology"/>
<keyword evidence="6 7" id="KW-0472">Membrane</keyword>
<feature type="transmembrane region" description="Helical" evidence="7">
    <location>
        <begin position="99"/>
        <end position="122"/>
    </location>
</feature>
<evidence type="ECO:0000256" key="5">
    <source>
        <dbReference type="ARBA" id="ARBA00022989"/>
    </source>
</evidence>
<evidence type="ECO:0000256" key="3">
    <source>
        <dbReference type="ARBA" id="ARBA00022475"/>
    </source>
</evidence>
<dbReference type="RefSeq" id="WP_203374738.1">
    <property type="nucleotide sequence ID" value="NZ_JAENHP010000001.1"/>
</dbReference>
<dbReference type="Gene3D" id="1.10.3720.10">
    <property type="entry name" value="MetI-like"/>
    <property type="match status" value="1"/>
</dbReference>
<evidence type="ECO:0000313" key="10">
    <source>
        <dbReference type="Proteomes" id="UP000632138"/>
    </source>
</evidence>
<keyword evidence="2 7" id="KW-0813">Transport</keyword>
<accession>A0ABS2A4X3</accession>
<name>A0ABS2A4X3_9ACTN</name>
<dbReference type="Pfam" id="PF00528">
    <property type="entry name" value="BPD_transp_1"/>
    <property type="match status" value="1"/>
</dbReference>
<dbReference type="EMBL" id="JAENHP010000001">
    <property type="protein sequence ID" value="MBM2614887.1"/>
    <property type="molecule type" value="Genomic_DNA"/>
</dbReference>
<keyword evidence="10" id="KW-1185">Reference proteome</keyword>
<keyword evidence="3" id="KW-1003">Cell membrane</keyword>
<evidence type="ECO:0000256" key="4">
    <source>
        <dbReference type="ARBA" id="ARBA00022692"/>
    </source>
</evidence>
<evidence type="ECO:0000256" key="6">
    <source>
        <dbReference type="ARBA" id="ARBA00023136"/>
    </source>
</evidence>
<comment type="caution">
    <text evidence="9">The sequence shown here is derived from an EMBL/GenBank/DDBJ whole genome shotgun (WGS) entry which is preliminary data.</text>
</comment>
<dbReference type="PANTHER" id="PTHR32243:SF18">
    <property type="entry name" value="INNER MEMBRANE ABC TRANSPORTER PERMEASE PROTEIN YCJP"/>
    <property type="match status" value="1"/>
</dbReference>
<feature type="transmembrane region" description="Helical" evidence="7">
    <location>
        <begin position="128"/>
        <end position="150"/>
    </location>
</feature>
<evidence type="ECO:0000313" key="9">
    <source>
        <dbReference type="EMBL" id="MBM2614887.1"/>
    </source>
</evidence>
<gene>
    <name evidence="9" type="ORF">JIG36_04860</name>
</gene>
<evidence type="ECO:0000256" key="2">
    <source>
        <dbReference type="ARBA" id="ARBA00022448"/>
    </source>
</evidence>
<feature type="transmembrane region" description="Helical" evidence="7">
    <location>
        <begin position="231"/>
        <end position="254"/>
    </location>
</feature>